<protein>
    <recommendedName>
        <fullName evidence="4">Signal recognition particle receptor subunit beta</fullName>
    </recommendedName>
</protein>
<evidence type="ECO:0000256" key="8">
    <source>
        <dbReference type="ARBA" id="ARBA00022824"/>
    </source>
</evidence>
<evidence type="ECO:0000313" key="16">
    <source>
        <dbReference type="Proteomes" id="UP000001568"/>
    </source>
</evidence>
<keyword evidence="7" id="KW-0547">Nucleotide-binding</keyword>
<name>A4S4G6_OSTLU</name>
<keyword evidence="6" id="KW-0519">Myristate</keyword>
<dbReference type="Proteomes" id="UP000001568">
    <property type="component" value="Chromosome 11"/>
</dbReference>
<evidence type="ECO:0000256" key="9">
    <source>
        <dbReference type="ARBA" id="ARBA00022892"/>
    </source>
</evidence>
<sequence>MDVAALTARAVDAYNTSHTFARDVLSHRLAVDDANAAHALVAIVTLLAIVVAFRVVFGVGGAFAALASGPGSRSKTYKPAVLLLGGKGCGKTALWQGLKYGEQRFRTTTSVEANECGDAVVVGKNSRGREVTKSHVRVVDVPGHAKLRKEALRELARARAVVFVVDSVSFASERKEVAKFLFDILSDESFQTRKIPLMIACNKCEKLTAHPPDFIRKRLEREIDAARAADAGSLPEMAITAAQRRANAVAKKKRDKYRTLCQRPGETFTFDAFTKASRRPGVVCDRVSAMKNQLAPLCDFIVRVT</sequence>
<dbReference type="InterPro" id="IPR027417">
    <property type="entry name" value="P-loop_NTPase"/>
</dbReference>
<dbReference type="RefSeq" id="XP_001420432.1">
    <property type="nucleotide sequence ID" value="XM_001420395.1"/>
</dbReference>
<keyword evidence="5 14" id="KW-0812">Transmembrane</keyword>
<keyword evidence="8" id="KW-0256">Endoplasmic reticulum</keyword>
<dbReference type="GO" id="GO:0005789">
    <property type="term" value="C:endoplasmic reticulum membrane"/>
    <property type="evidence" value="ECO:0007669"/>
    <property type="project" value="UniProtKB-SubCell"/>
</dbReference>
<dbReference type="GeneID" id="5004462"/>
<comment type="similarity">
    <text evidence="3">Belongs to the small GTPase superfamily. Arf family.</text>
</comment>
<keyword evidence="16" id="KW-1185">Reference proteome</keyword>
<comment type="similarity">
    <text evidence="2">Belongs to the SRP receptor beta subunit family.</text>
</comment>
<evidence type="ECO:0000313" key="15">
    <source>
        <dbReference type="EMBL" id="ABO98725.1"/>
    </source>
</evidence>
<keyword evidence="6" id="KW-0449">Lipoprotein</keyword>
<gene>
    <name evidence="15" type="ORF">OSTLU_26405</name>
</gene>
<evidence type="ECO:0000256" key="12">
    <source>
        <dbReference type="ARBA" id="ARBA00023136"/>
    </source>
</evidence>
<keyword evidence="10 14" id="KW-1133">Transmembrane helix</keyword>
<comment type="subcellular location">
    <subcellularLocation>
        <location evidence="1">Endoplasmic reticulum membrane</location>
        <topology evidence="1">Single-pass membrane protein</topology>
    </subcellularLocation>
</comment>
<evidence type="ECO:0000256" key="3">
    <source>
        <dbReference type="ARBA" id="ARBA00010290"/>
    </source>
</evidence>
<evidence type="ECO:0000256" key="5">
    <source>
        <dbReference type="ARBA" id="ARBA00022692"/>
    </source>
</evidence>
<dbReference type="GO" id="GO:0005525">
    <property type="term" value="F:GTP binding"/>
    <property type="evidence" value="ECO:0007669"/>
    <property type="project" value="UniProtKB-KW"/>
</dbReference>
<dbReference type="OMA" id="RTSMEPN"/>
<dbReference type="PANTHER" id="PTHR45909:SF1">
    <property type="entry name" value="ADP-RIBOSYLATION FACTOR-RELATED PROTEIN 1"/>
    <property type="match status" value="1"/>
</dbReference>
<dbReference type="GO" id="GO:0034067">
    <property type="term" value="P:protein localization to Golgi apparatus"/>
    <property type="evidence" value="ECO:0007669"/>
    <property type="project" value="TreeGrafter"/>
</dbReference>
<evidence type="ECO:0000256" key="4">
    <source>
        <dbReference type="ARBA" id="ARBA00020256"/>
    </source>
</evidence>
<dbReference type="GO" id="GO:0043001">
    <property type="term" value="P:Golgi to plasma membrane protein transport"/>
    <property type="evidence" value="ECO:0007669"/>
    <property type="project" value="TreeGrafter"/>
</dbReference>
<dbReference type="OrthoDB" id="41266at2759"/>
<reference evidence="15 16" key="1">
    <citation type="journal article" date="2007" name="Proc. Natl. Acad. Sci. U.S.A.">
        <title>The tiny eukaryote Ostreococcus provides genomic insights into the paradox of plankton speciation.</title>
        <authorList>
            <person name="Palenik B."/>
            <person name="Grimwood J."/>
            <person name="Aerts A."/>
            <person name="Rouze P."/>
            <person name="Salamov A."/>
            <person name="Putnam N."/>
            <person name="Dupont C."/>
            <person name="Jorgensen R."/>
            <person name="Derelle E."/>
            <person name="Rombauts S."/>
            <person name="Zhou K."/>
            <person name="Otillar R."/>
            <person name="Merchant S.S."/>
            <person name="Podell S."/>
            <person name="Gaasterland T."/>
            <person name="Napoli C."/>
            <person name="Gendler K."/>
            <person name="Manuell A."/>
            <person name="Tai V."/>
            <person name="Vallon O."/>
            <person name="Piganeau G."/>
            <person name="Jancek S."/>
            <person name="Heijde M."/>
            <person name="Jabbari K."/>
            <person name="Bowler C."/>
            <person name="Lohr M."/>
            <person name="Robbens S."/>
            <person name="Werner G."/>
            <person name="Dubchak I."/>
            <person name="Pazour G.J."/>
            <person name="Ren Q."/>
            <person name="Paulsen I."/>
            <person name="Delwiche C."/>
            <person name="Schmutz J."/>
            <person name="Rokhsar D."/>
            <person name="Van de Peer Y."/>
            <person name="Moreau H."/>
            <person name="Grigoriev I.V."/>
        </authorList>
    </citation>
    <scope>NUCLEOTIDE SEQUENCE [LARGE SCALE GENOMIC DNA]</scope>
    <source>
        <strain evidence="15 16">CCE9901</strain>
    </source>
</reference>
<dbReference type="HOGENOM" id="CLU_913340_0_0_1"/>
<proteinExistence type="inferred from homology"/>
<keyword evidence="13" id="KW-0675">Receptor</keyword>
<feature type="transmembrane region" description="Helical" evidence="14">
    <location>
        <begin position="39"/>
        <end position="66"/>
    </location>
</feature>
<evidence type="ECO:0000256" key="1">
    <source>
        <dbReference type="ARBA" id="ARBA00004389"/>
    </source>
</evidence>
<organism evidence="15 16">
    <name type="scientific">Ostreococcus lucimarinus (strain CCE9901)</name>
    <dbReference type="NCBI Taxonomy" id="436017"/>
    <lineage>
        <taxon>Eukaryota</taxon>
        <taxon>Viridiplantae</taxon>
        <taxon>Chlorophyta</taxon>
        <taxon>Mamiellophyceae</taxon>
        <taxon>Mamiellales</taxon>
        <taxon>Bathycoccaceae</taxon>
        <taxon>Ostreococcus</taxon>
    </lineage>
</organism>
<dbReference type="eggNOG" id="KOG0090">
    <property type="taxonomic scope" value="Eukaryota"/>
</dbReference>
<dbReference type="GO" id="GO:0003924">
    <property type="term" value="F:GTPase activity"/>
    <property type="evidence" value="ECO:0007669"/>
    <property type="project" value="TreeGrafter"/>
</dbReference>
<dbReference type="EMBL" id="CP000591">
    <property type="protein sequence ID" value="ABO98725.1"/>
    <property type="molecule type" value="Genomic_DNA"/>
</dbReference>
<keyword evidence="12 14" id="KW-0472">Membrane</keyword>
<dbReference type="InterPro" id="IPR024156">
    <property type="entry name" value="Small_GTPase_ARF"/>
</dbReference>
<evidence type="ECO:0000256" key="13">
    <source>
        <dbReference type="ARBA" id="ARBA00023170"/>
    </source>
</evidence>
<evidence type="ECO:0000256" key="14">
    <source>
        <dbReference type="SAM" id="Phobius"/>
    </source>
</evidence>
<accession>A4S4G6</accession>
<dbReference type="KEGG" id="olu:OSTLU_26405"/>
<dbReference type="SUPFAM" id="SSF52540">
    <property type="entry name" value="P-loop containing nucleoside triphosphate hydrolases"/>
    <property type="match status" value="1"/>
</dbReference>
<evidence type="ECO:0000256" key="10">
    <source>
        <dbReference type="ARBA" id="ARBA00022989"/>
    </source>
</evidence>
<evidence type="ECO:0000256" key="7">
    <source>
        <dbReference type="ARBA" id="ARBA00022741"/>
    </source>
</evidence>
<dbReference type="Gene3D" id="3.40.50.300">
    <property type="entry name" value="P-loop containing nucleotide triphosphate hydrolases"/>
    <property type="match status" value="1"/>
</dbReference>
<dbReference type="GO" id="GO:0005794">
    <property type="term" value="C:Golgi apparatus"/>
    <property type="evidence" value="ECO:0007669"/>
    <property type="project" value="TreeGrafter"/>
</dbReference>
<keyword evidence="11" id="KW-0342">GTP-binding</keyword>
<keyword evidence="9" id="KW-0931">ER-Golgi transport</keyword>
<dbReference type="PANTHER" id="PTHR45909">
    <property type="entry name" value="ADP-RIBOSYLATION FACTOR-RELATED PROTEIN 1"/>
    <property type="match status" value="1"/>
</dbReference>
<evidence type="ECO:0000256" key="11">
    <source>
        <dbReference type="ARBA" id="ARBA00023134"/>
    </source>
</evidence>
<evidence type="ECO:0000256" key="6">
    <source>
        <dbReference type="ARBA" id="ARBA00022707"/>
    </source>
</evidence>
<evidence type="ECO:0000256" key="2">
    <source>
        <dbReference type="ARBA" id="ARBA00005619"/>
    </source>
</evidence>
<dbReference type="AlphaFoldDB" id="A4S4G6"/>
<dbReference type="GO" id="GO:0006886">
    <property type="term" value="P:intracellular protein transport"/>
    <property type="evidence" value="ECO:0007669"/>
    <property type="project" value="TreeGrafter"/>
</dbReference>
<dbReference type="Pfam" id="PF09439">
    <property type="entry name" value="SRPRB"/>
    <property type="match status" value="1"/>
</dbReference>
<keyword evidence="9" id="KW-0813">Transport</keyword>
<dbReference type="STRING" id="436017.A4S4G6"/>
<dbReference type="InterPro" id="IPR019009">
    <property type="entry name" value="SRP_receptor_beta_su"/>
</dbReference>
<dbReference type="Gramene" id="ABO98725">
    <property type="protein sequence ID" value="ABO98725"/>
    <property type="gene ID" value="OSTLU_26405"/>
</dbReference>